<reference evidence="2 3" key="1">
    <citation type="submission" date="2020-03" db="EMBL/GenBank/DDBJ databases">
        <authorList>
            <person name="Wang L."/>
            <person name="He N."/>
            <person name="Li Y."/>
            <person name="Fang Y."/>
            <person name="Zhang F."/>
        </authorList>
    </citation>
    <scope>NUCLEOTIDE SEQUENCE [LARGE SCALE GENOMIC DNA]</scope>
    <source>
        <strain evidence="3">hsmgli-8</strain>
    </source>
</reference>
<name>A0ABX0YMC0_9PSED</name>
<feature type="transmembrane region" description="Helical" evidence="1">
    <location>
        <begin position="21"/>
        <end position="42"/>
    </location>
</feature>
<evidence type="ECO:0000313" key="3">
    <source>
        <dbReference type="Proteomes" id="UP000746535"/>
    </source>
</evidence>
<protein>
    <submittedName>
        <fullName evidence="2">Uncharacterized protein</fullName>
    </submittedName>
</protein>
<dbReference type="EMBL" id="JAAVJI010000017">
    <property type="protein sequence ID" value="NJP03304.1"/>
    <property type="molecule type" value="Genomic_DNA"/>
</dbReference>
<keyword evidence="1" id="KW-1133">Transmembrane helix</keyword>
<dbReference type="Proteomes" id="UP000746535">
    <property type="component" value="Unassembled WGS sequence"/>
</dbReference>
<dbReference type="RefSeq" id="WP_168085870.1">
    <property type="nucleotide sequence ID" value="NZ_JAAVJI010000017.1"/>
</dbReference>
<keyword evidence="1" id="KW-0812">Transmembrane</keyword>
<keyword evidence="1" id="KW-0472">Membrane</keyword>
<organism evidence="2 3">
    <name type="scientific">Pseudomonas quercus</name>
    <dbReference type="NCBI Taxonomy" id="2722792"/>
    <lineage>
        <taxon>Bacteria</taxon>
        <taxon>Pseudomonadati</taxon>
        <taxon>Pseudomonadota</taxon>
        <taxon>Gammaproteobacteria</taxon>
        <taxon>Pseudomonadales</taxon>
        <taxon>Pseudomonadaceae</taxon>
        <taxon>Pseudomonas</taxon>
    </lineage>
</organism>
<sequence length="172" mass="18754">MNADISDAPVRITRKRATHERAGLALCLVVMGLATFGAVHWVHRPSAVGLEGRYHNLGPEVVTGSISQASEPLPLYNEPTSLRQVPRVSGTPLNAPRQTVFNDQNFTPRGADNVVTFAKEPIPATESPPTKRVPVTIVAQPTSMKTRLCRPYAPGSIELRNCHAQVGLRFRD</sequence>
<accession>A0ABX0YMC0</accession>
<gene>
    <name evidence="2" type="ORF">HBH25_20925</name>
</gene>
<proteinExistence type="predicted"/>
<evidence type="ECO:0000313" key="2">
    <source>
        <dbReference type="EMBL" id="NJP03304.1"/>
    </source>
</evidence>
<comment type="caution">
    <text evidence="2">The sequence shown here is derived from an EMBL/GenBank/DDBJ whole genome shotgun (WGS) entry which is preliminary data.</text>
</comment>
<keyword evidence="3" id="KW-1185">Reference proteome</keyword>
<evidence type="ECO:0000256" key="1">
    <source>
        <dbReference type="SAM" id="Phobius"/>
    </source>
</evidence>